<evidence type="ECO:0000313" key="3">
    <source>
        <dbReference type="Proteomes" id="UP000285092"/>
    </source>
</evidence>
<dbReference type="Pfam" id="PF00144">
    <property type="entry name" value="Beta-lactamase"/>
    <property type="match status" value="1"/>
</dbReference>
<dbReference type="AlphaFoldDB" id="A0A418NFD2"/>
<organism evidence="2 3">
    <name type="scientific">Pelagerythrobacter aerophilus</name>
    <dbReference type="NCBI Taxonomy" id="2306995"/>
    <lineage>
        <taxon>Bacteria</taxon>
        <taxon>Pseudomonadati</taxon>
        <taxon>Pseudomonadota</taxon>
        <taxon>Alphaproteobacteria</taxon>
        <taxon>Sphingomonadales</taxon>
        <taxon>Erythrobacteraceae</taxon>
        <taxon>Pelagerythrobacter</taxon>
    </lineage>
</organism>
<dbReference type="SUPFAM" id="SSF56601">
    <property type="entry name" value="beta-lactamase/transpeptidase-like"/>
    <property type="match status" value="1"/>
</dbReference>
<keyword evidence="2" id="KW-0378">Hydrolase</keyword>
<dbReference type="EMBL" id="QXFK01000018">
    <property type="protein sequence ID" value="RIV77011.1"/>
    <property type="molecule type" value="Genomic_DNA"/>
</dbReference>
<dbReference type="GO" id="GO:0016787">
    <property type="term" value="F:hydrolase activity"/>
    <property type="evidence" value="ECO:0007669"/>
    <property type="project" value="UniProtKB-KW"/>
</dbReference>
<accession>A0A418NFD2</accession>
<keyword evidence="3" id="KW-1185">Reference proteome</keyword>
<dbReference type="InterPro" id="IPR050491">
    <property type="entry name" value="AmpC-like"/>
</dbReference>
<dbReference type="InterPro" id="IPR012338">
    <property type="entry name" value="Beta-lactam/transpept-like"/>
</dbReference>
<evidence type="ECO:0000259" key="1">
    <source>
        <dbReference type="Pfam" id="PF00144"/>
    </source>
</evidence>
<dbReference type="Gene3D" id="3.40.710.10">
    <property type="entry name" value="DD-peptidase/beta-lactamase superfamily"/>
    <property type="match status" value="1"/>
</dbReference>
<gene>
    <name evidence="2" type="ORF">D2V04_12915</name>
</gene>
<dbReference type="PANTHER" id="PTHR46825:SF9">
    <property type="entry name" value="BETA-LACTAMASE-RELATED DOMAIN-CONTAINING PROTEIN"/>
    <property type="match status" value="1"/>
</dbReference>
<comment type="caution">
    <text evidence="2">The sequence shown here is derived from an EMBL/GenBank/DDBJ whole genome shotgun (WGS) entry which is preliminary data.</text>
</comment>
<reference evidence="2 3" key="1">
    <citation type="submission" date="2018-08" db="EMBL/GenBank/DDBJ databases">
        <title>Altererythrobacter sp.Ery1 and Ery12, the genome sequencing of novel strains in genus Alterythrobacter.</title>
        <authorList>
            <person name="Cheng H."/>
            <person name="Wu Y.-H."/>
            <person name="Fang C."/>
            <person name="Xu X.-W."/>
        </authorList>
    </citation>
    <scope>NUCLEOTIDE SEQUENCE [LARGE SCALE GENOMIC DNA]</scope>
    <source>
        <strain evidence="2 3">Ery1</strain>
    </source>
</reference>
<proteinExistence type="predicted"/>
<protein>
    <submittedName>
        <fullName evidence="2">Class A beta-lactamase-related serine hydrolase</fullName>
    </submittedName>
</protein>
<dbReference type="OrthoDB" id="9804448at2"/>
<dbReference type="InterPro" id="IPR001466">
    <property type="entry name" value="Beta-lactam-related"/>
</dbReference>
<sequence length="516" mass="56729">MRKGSARRQSLPIHKTAGKHMAGTVERYGLMLIAPTLLLASPAQAADPVQLPRAEVSTTLEERVADLEDFVDGAMAMGIANREIAGAVFVLVKDGEVVFQNGYGFSDVAAREPVDPTRTLFRPGSVSKLFTWTAVMQLVEQGRLSLDDPVERHLDFSIPDTFTQKITVRDLLDHSAGFEDGYKDMFVESPDEYRELGPWLAEHIPARVREPGVEVAYSNYSTALAGYIVEHISGEDFCAYIDRHIFQPLGMTHSTFREPLPAAWEDDVAIGYEWKDGRFEAQPAELIYNIAPAGSLSSTGADMARFMIAHLQDGRLGNARILQTETARQMRTRLNANSPGLPGIAHGFLEARASNPRVVGHGGNTGEFHSNLILIPEENVGFFISVTGGDGASLARSEISALVLDRLVPTKRLPKWTGAPDDLVEGTYRTNRRSYTDHRVHPSSLIQVSRVGDHGLSVTIAGQTILWEQVGPGIYQQVTGETTPYGPLGLIQFYGEGNDTRFSFEAQPYTLYRLVS</sequence>
<dbReference type="PANTHER" id="PTHR46825">
    <property type="entry name" value="D-ALANYL-D-ALANINE-CARBOXYPEPTIDASE/ENDOPEPTIDASE AMPH"/>
    <property type="match status" value="1"/>
</dbReference>
<feature type="domain" description="Beta-lactamase-related" evidence="1">
    <location>
        <begin position="74"/>
        <end position="393"/>
    </location>
</feature>
<evidence type="ECO:0000313" key="2">
    <source>
        <dbReference type="EMBL" id="RIV77011.1"/>
    </source>
</evidence>
<name>A0A418NFD2_9SPHN</name>
<dbReference type="Proteomes" id="UP000285092">
    <property type="component" value="Unassembled WGS sequence"/>
</dbReference>